<feature type="region of interest" description="Disordered" evidence="12">
    <location>
        <begin position="54"/>
        <end position="88"/>
    </location>
</feature>
<dbReference type="AlphaFoldDB" id="D7MG04"/>
<dbReference type="PANTHER" id="PTHR44489">
    <property type="match status" value="1"/>
</dbReference>
<gene>
    <name evidence="15" type="ORF">ARALYDRAFT_329122</name>
</gene>
<evidence type="ECO:0000256" key="11">
    <source>
        <dbReference type="PROSITE-ProRule" id="PRU00723"/>
    </source>
</evidence>
<dbReference type="Pfam" id="PF00293">
    <property type="entry name" value="NUDIX"/>
    <property type="match status" value="1"/>
</dbReference>
<dbReference type="PRINTS" id="PR00320">
    <property type="entry name" value="GPROTEINBRPT"/>
</dbReference>
<dbReference type="InterPro" id="IPR044715">
    <property type="entry name" value="WDR86-like"/>
</dbReference>
<keyword evidence="9" id="KW-0460">Magnesium</keyword>
<dbReference type="SUPFAM" id="SSF55811">
    <property type="entry name" value="Nudix"/>
    <property type="match status" value="1"/>
</dbReference>
<feature type="region of interest" description="Disordered" evidence="12">
    <location>
        <begin position="1"/>
        <end position="28"/>
    </location>
</feature>
<dbReference type="GO" id="GO:0016787">
    <property type="term" value="F:hydrolase activity"/>
    <property type="evidence" value="ECO:0007669"/>
    <property type="project" value="UniProtKB-KW"/>
</dbReference>
<dbReference type="InterPro" id="IPR015797">
    <property type="entry name" value="NUDIX_hydrolase-like_dom_sf"/>
</dbReference>
<dbReference type="Pfam" id="PF00400">
    <property type="entry name" value="WD40"/>
    <property type="match status" value="3"/>
</dbReference>
<name>D7MG04_ARALL</name>
<feature type="repeat" description="WD" evidence="10">
    <location>
        <begin position="138"/>
        <end position="179"/>
    </location>
</feature>
<evidence type="ECO:0000256" key="5">
    <source>
        <dbReference type="ARBA" id="ARBA00022737"/>
    </source>
</evidence>
<dbReference type="SUPFAM" id="SSF90229">
    <property type="entry name" value="CCCH zinc finger"/>
    <property type="match status" value="1"/>
</dbReference>
<dbReference type="InterPro" id="IPR036855">
    <property type="entry name" value="Znf_CCCH_sf"/>
</dbReference>
<evidence type="ECO:0000256" key="12">
    <source>
        <dbReference type="SAM" id="MobiDB-lite"/>
    </source>
</evidence>
<dbReference type="SMART" id="SM00320">
    <property type="entry name" value="WD40"/>
    <property type="match status" value="5"/>
</dbReference>
<dbReference type="InterPro" id="IPR003293">
    <property type="entry name" value="Nudix_hydrolase6-like"/>
</dbReference>
<dbReference type="Gene3D" id="4.10.1000.10">
    <property type="entry name" value="Zinc finger, CCCH-type"/>
    <property type="match status" value="1"/>
</dbReference>
<dbReference type="InterPro" id="IPR015943">
    <property type="entry name" value="WD40/YVTN_repeat-like_dom_sf"/>
</dbReference>
<keyword evidence="5" id="KW-0677">Repeat</keyword>
<dbReference type="PANTHER" id="PTHR44489:SF18">
    <property type="entry name" value="ZINC FINGER CCCH DOMAIN-CONTAINING PROTEIN 48"/>
    <property type="match status" value="1"/>
</dbReference>
<proteinExistence type="inferred from homology"/>
<dbReference type="GO" id="GO:0008270">
    <property type="term" value="F:zinc ion binding"/>
    <property type="evidence" value="ECO:0007669"/>
    <property type="project" value="UniProtKB-KW"/>
</dbReference>
<dbReference type="STRING" id="81972.D7MG04"/>
<dbReference type="HOGENOM" id="CLU_411836_0_0_1"/>
<feature type="zinc finger region" description="C3H1-type" evidence="11">
    <location>
        <begin position="100"/>
        <end position="127"/>
    </location>
</feature>
<keyword evidence="3 10" id="KW-0853">WD repeat</keyword>
<evidence type="ECO:0000256" key="9">
    <source>
        <dbReference type="ARBA" id="ARBA00022842"/>
    </source>
</evidence>
<evidence type="ECO:0000256" key="6">
    <source>
        <dbReference type="ARBA" id="ARBA00022771"/>
    </source>
</evidence>
<dbReference type="FunFam" id="2.130.10.10:FF:001235">
    <property type="entry name" value="Zinc finger CCCH domain-containing protein 48"/>
    <property type="match status" value="1"/>
</dbReference>
<keyword evidence="7" id="KW-0378">Hydrolase</keyword>
<dbReference type="Pfam" id="PF18290">
    <property type="entry name" value="Nudix_hydro"/>
    <property type="match status" value="1"/>
</dbReference>
<dbReference type="PROSITE" id="PS50294">
    <property type="entry name" value="WD_REPEATS_REGION"/>
    <property type="match status" value="2"/>
</dbReference>
<evidence type="ECO:0000256" key="4">
    <source>
        <dbReference type="ARBA" id="ARBA00022723"/>
    </source>
</evidence>
<evidence type="ECO:0000256" key="1">
    <source>
        <dbReference type="ARBA" id="ARBA00001946"/>
    </source>
</evidence>
<evidence type="ECO:0000256" key="3">
    <source>
        <dbReference type="ARBA" id="ARBA00022574"/>
    </source>
</evidence>
<evidence type="ECO:0000313" key="16">
    <source>
        <dbReference type="Proteomes" id="UP000008694"/>
    </source>
</evidence>
<comment type="cofactor">
    <cofactor evidence="1">
        <name>Mg(2+)</name>
        <dbReference type="ChEBI" id="CHEBI:18420"/>
    </cofactor>
</comment>
<feature type="domain" description="C3H1-type" evidence="13">
    <location>
        <begin position="100"/>
        <end position="127"/>
    </location>
</feature>
<dbReference type="InterPro" id="IPR036322">
    <property type="entry name" value="WD40_repeat_dom_sf"/>
</dbReference>
<feature type="repeat" description="WD" evidence="10">
    <location>
        <begin position="261"/>
        <end position="300"/>
    </location>
</feature>
<feature type="zinc finger region" description="C3H1-type" evidence="11">
    <location>
        <begin position="26"/>
        <end position="52"/>
    </location>
</feature>
<accession>D7MG04</accession>
<keyword evidence="8 11" id="KW-0862">Zinc</keyword>
<keyword evidence="4 11" id="KW-0479">Metal-binding</keyword>
<evidence type="ECO:0000259" key="13">
    <source>
        <dbReference type="PROSITE" id="PS50103"/>
    </source>
</evidence>
<dbReference type="FunFam" id="3.40.630.30:FF:000016">
    <property type="entry name" value="nudix hydrolase 2"/>
    <property type="match status" value="1"/>
</dbReference>
<evidence type="ECO:0000256" key="8">
    <source>
        <dbReference type="ARBA" id="ARBA00022833"/>
    </source>
</evidence>
<dbReference type="PROSITE" id="PS00893">
    <property type="entry name" value="NUDIX_BOX"/>
    <property type="match status" value="1"/>
</dbReference>
<sequence length="667" mass="74404">MDLDMNGGNKRVFQRLGGGSNRPTTDSNQKVCFHWRAGRCNRYPCPYLHRELPGPAPGPSSTNKRVADESGFAGPSHRRGPGFSGTANNWGRFGGNRTVTKTEKLCKFWVDGNCPYGDKCRYLHCWSNGDSFSLLTQLDGHQKVITGIALPSGSDKLYTASKDETVRIWDCASGQCTGVLNLGGEVGCMISEGPWLLVGMPNLVKAWNIQNNVDLSLTGPVGQVYSLVVGTDLLFAGTQDGSILVWKYNSTTSCFDPAASLMGHTLAVVSLYVGANRLYSGAMDNSIKVWSLDNLQCIQTLTEHTSVVMSLICWDQFLLSCSLDNTVKIWAATEGGNLEVTYTHKEEYGVLALCGVHDAEAKPVLLCSCNDNSLHLYDLPSMSDEQEAPLINGVEHKICEVLPFVDDDYGGVIVEMKTPMDTKSFVAALRYSFEHWRSQGKKGVWLNLPLSHVNLVEPAVKEGFRYHHAEPTYLMLVYWIPKAESTIPLNASHRVRVGAVVLNHNKEEKYGKLRGSGNWKIPTGVVDEGEEIFAAAIREVKEETGVRRSIYLYIDTEFLEILAFCQTHESFFAKSDLFFVCLLRPTSFDIQKQDLEIEAAQWMRLEDSASQPITHKNELFKAIHRICSMKMENSYSGFSSQHITTFFDDKLGYLYLNKQEDMKKHIS</sequence>
<dbReference type="Proteomes" id="UP000008694">
    <property type="component" value="Unassembled WGS sequence"/>
</dbReference>
<dbReference type="PROSITE" id="PS51462">
    <property type="entry name" value="NUDIX"/>
    <property type="match status" value="1"/>
</dbReference>
<evidence type="ECO:0000256" key="10">
    <source>
        <dbReference type="PROSITE-ProRule" id="PRU00221"/>
    </source>
</evidence>
<dbReference type="PROSITE" id="PS50082">
    <property type="entry name" value="WD_REPEATS_2"/>
    <property type="match status" value="2"/>
</dbReference>
<evidence type="ECO:0000313" key="15">
    <source>
        <dbReference type="EMBL" id="EFH43868.1"/>
    </source>
</evidence>
<dbReference type="SMART" id="SM00356">
    <property type="entry name" value="ZnF_C3H1"/>
    <property type="match status" value="2"/>
</dbReference>
<dbReference type="Pfam" id="PF18345">
    <property type="entry name" value="zf_CCCH_4"/>
    <property type="match status" value="1"/>
</dbReference>
<dbReference type="eggNOG" id="KOG0648">
    <property type="taxonomic scope" value="Eukaryota"/>
</dbReference>
<dbReference type="Gene3D" id="2.130.10.10">
    <property type="entry name" value="YVTN repeat-like/Quinoprotein amine dehydrogenase"/>
    <property type="match status" value="2"/>
</dbReference>
<keyword evidence="6 11" id="KW-0863">Zinc-finger</keyword>
<dbReference type="InterPro" id="IPR000571">
    <property type="entry name" value="Znf_CCCH"/>
</dbReference>
<evidence type="ECO:0000256" key="7">
    <source>
        <dbReference type="ARBA" id="ARBA00022801"/>
    </source>
</evidence>
<dbReference type="PROSITE" id="PS50103">
    <property type="entry name" value="ZF_C3H1"/>
    <property type="match status" value="2"/>
</dbReference>
<reference evidence="16" key="1">
    <citation type="journal article" date="2011" name="Nat. Genet.">
        <title>The Arabidopsis lyrata genome sequence and the basis of rapid genome size change.</title>
        <authorList>
            <person name="Hu T.T."/>
            <person name="Pattyn P."/>
            <person name="Bakker E.G."/>
            <person name="Cao J."/>
            <person name="Cheng J.-F."/>
            <person name="Clark R.M."/>
            <person name="Fahlgren N."/>
            <person name="Fawcett J.A."/>
            <person name="Grimwood J."/>
            <person name="Gundlach H."/>
            <person name="Haberer G."/>
            <person name="Hollister J.D."/>
            <person name="Ossowski S."/>
            <person name="Ottilar R.P."/>
            <person name="Salamov A.A."/>
            <person name="Schneeberger K."/>
            <person name="Spannagl M."/>
            <person name="Wang X."/>
            <person name="Yang L."/>
            <person name="Nasrallah M.E."/>
            <person name="Bergelson J."/>
            <person name="Carrington J.C."/>
            <person name="Gaut B.S."/>
            <person name="Schmutz J."/>
            <person name="Mayer K.F.X."/>
            <person name="Van de Peer Y."/>
            <person name="Grigoriev I.V."/>
            <person name="Nordborg M."/>
            <person name="Weigel D."/>
            <person name="Guo Y.-L."/>
        </authorList>
    </citation>
    <scope>NUCLEOTIDE SEQUENCE [LARGE SCALE GENOMIC DNA]</scope>
    <source>
        <strain evidence="16">cv. MN47</strain>
    </source>
</reference>
<protein>
    <submittedName>
        <fullName evidence="15">Uncharacterized protein</fullName>
    </submittedName>
</protein>
<evidence type="ECO:0000259" key="14">
    <source>
        <dbReference type="PROSITE" id="PS51462"/>
    </source>
</evidence>
<organism evidence="16">
    <name type="scientific">Arabidopsis lyrata subsp. lyrata</name>
    <name type="common">Lyre-leaved rock-cress</name>
    <dbReference type="NCBI Taxonomy" id="81972"/>
    <lineage>
        <taxon>Eukaryota</taxon>
        <taxon>Viridiplantae</taxon>
        <taxon>Streptophyta</taxon>
        <taxon>Embryophyta</taxon>
        <taxon>Tracheophyta</taxon>
        <taxon>Spermatophyta</taxon>
        <taxon>Magnoliopsida</taxon>
        <taxon>eudicotyledons</taxon>
        <taxon>Gunneridae</taxon>
        <taxon>Pentapetalae</taxon>
        <taxon>rosids</taxon>
        <taxon>malvids</taxon>
        <taxon>Brassicales</taxon>
        <taxon>Brassicaceae</taxon>
        <taxon>Camelineae</taxon>
        <taxon>Arabidopsis</taxon>
    </lineage>
</organism>
<dbReference type="Gene3D" id="3.40.630.30">
    <property type="match status" value="1"/>
</dbReference>
<evidence type="ECO:0000256" key="2">
    <source>
        <dbReference type="ARBA" id="ARBA00005582"/>
    </source>
</evidence>
<dbReference type="InterPro" id="IPR020472">
    <property type="entry name" value="WD40_PAC1"/>
</dbReference>
<feature type="domain" description="C3H1-type" evidence="13">
    <location>
        <begin position="26"/>
        <end position="52"/>
    </location>
</feature>
<dbReference type="PRINTS" id="PR01356">
    <property type="entry name" value="GFGPROTEIN"/>
</dbReference>
<feature type="domain" description="Nudix hydrolase" evidence="14">
    <location>
        <begin position="479"/>
        <end position="625"/>
    </location>
</feature>
<dbReference type="SUPFAM" id="SSF50978">
    <property type="entry name" value="WD40 repeat-like"/>
    <property type="match status" value="1"/>
</dbReference>
<comment type="similarity">
    <text evidence="2">Belongs to the Nudix hydrolase family.</text>
</comment>
<dbReference type="eggNOG" id="KOG0274">
    <property type="taxonomic scope" value="Eukaryota"/>
</dbReference>
<dbReference type="FunFam" id="3.90.79.10:FF:000015">
    <property type="entry name" value="Nudix hydrolase 8"/>
    <property type="match status" value="1"/>
</dbReference>
<dbReference type="EMBL" id="GL348719">
    <property type="protein sequence ID" value="EFH43868.1"/>
    <property type="molecule type" value="Genomic_DNA"/>
</dbReference>
<dbReference type="InterPro" id="IPR001680">
    <property type="entry name" value="WD40_rpt"/>
</dbReference>
<dbReference type="CDD" id="cd04670">
    <property type="entry name" value="NUDIX_ASFGF2_Nudt6"/>
    <property type="match status" value="1"/>
</dbReference>
<dbReference type="Gramene" id="fgenesh1_pm.C_scaffold_7001349">
    <property type="protein sequence ID" value="fgenesh1_pm.C_scaffold_7001349"/>
    <property type="gene ID" value="fgenesh1_pm.C_scaffold_7001349"/>
</dbReference>
<dbReference type="InterPro" id="IPR040618">
    <property type="entry name" value="Pre-Nudix"/>
</dbReference>
<dbReference type="InterPro" id="IPR000086">
    <property type="entry name" value="NUDIX_hydrolase_dom"/>
</dbReference>
<keyword evidence="16" id="KW-1185">Reference proteome</keyword>
<dbReference type="Gene3D" id="3.90.79.10">
    <property type="entry name" value="Nucleoside Triphosphate Pyrophosphohydrolase"/>
    <property type="match status" value="1"/>
</dbReference>
<dbReference type="InterPro" id="IPR020084">
    <property type="entry name" value="NUDIX_hydrolase_CS"/>
</dbReference>